<keyword evidence="3" id="KW-1185">Reference proteome</keyword>
<sequence length="261" mass="28945">MRIYAMLLTLNTRVDQLIPPPAAFTLSGDVIGNIKSYAHGVIFSSKIALYKGTIPTNHLLDIVKRYRWGLPEGVENDTPKWKKVVKEAGDALTAVRRKIKIQLIASIKDEDPTKHSDIYDVASACIKGTSYKITIPLLARLALMRGVFSNSAHQGDDFWDHVDARLVMVAKQADGNADRLARLFKHFLDKDRKTHGSGVQPPVDENMVDSLQANIDQAIDERNRLLAATPKQAEAPVDEEEEIDSRAGSPNPMPTPAEQRT</sequence>
<dbReference type="Proteomes" id="UP000256964">
    <property type="component" value="Unassembled WGS sequence"/>
</dbReference>
<organism evidence="2 3">
    <name type="scientific">Lentinus brumalis</name>
    <dbReference type="NCBI Taxonomy" id="2498619"/>
    <lineage>
        <taxon>Eukaryota</taxon>
        <taxon>Fungi</taxon>
        <taxon>Dikarya</taxon>
        <taxon>Basidiomycota</taxon>
        <taxon>Agaricomycotina</taxon>
        <taxon>Agaricomycetes</taxon>
        <taxon>Polyporales</taxon>
        <taxon>Polyporaceae</taxon>
        <taxon>Lentinus</taxon>
    </lineage>
</organism>
<evidence type="ECO:0000256" key="1">
    <source>
        <dbReference type="SAM" id="MobiDB-lite"/>
    </source>
</evidence>
<evidence type="ECO:0000313" key="3">
    <source>
        <dbReference type="Proteomes" id="UP000256964"/>
    </source>
</evidence>
<dbReference type="AlphaFoldDB" id="A0A371CS72"/>
<feature type="region of interest" description="Disordered" evidence="1">
    <location>
        <begin position="221"/>
        <end position="261"/>
    </location>
</feature>
<name>A0A371CS72_9APHY</name>
<evidence type="ECO:0000313" key="2">
    <source>
        <dbReference type="EMBL" id="RDX43140.1"/>
    </source>
</evidence>
<accession>A0A371CS72</accession>
<protein>
    <submittedName>
        <fullName evidence="2">Uncharacterized protein</fullName>
    </submittedName>
</protein>
<dbReference type="OrthoDB" id="2803839at2759"/>
<gene>
    <name evidence="2" type="ORF">OH76DRAFT_1422128</name>
</gene>
<dbReference type="EMBL" id="KZ857470">
    <property type="protein sequence ID" value="RDX43140.1"/>
    <property type="molecule type" value="Genomic_DNA"/>
</dbReference>
<reference evidence="2 3" key="1">
    <citation type="journal article" date="2018" name="Biotechnol. Biofuels">
        <title>Integrative visual omics of the white-rot fungus Polyporus brumalis exposes the biotechnological potential of its oxidative enzymes for delignifying raw plant biomass.</title>
        <authorList>
            <person name="Miyauchi S."/>
            <person name="Rancon A."/>
            <person name="Drula E."/>
            <person name="Hage H."/>
            <person name="Chaduli D."/>
            <person name="Favel A."/>
            <person name="Grisel S."/>
            <person name="Henrissat B."/>
            <person name="Herpoel-Gimbert I."/>
            <person name="Ruiz-Duenas F.J."/>
            <person name="Chevret D."/>
            <person name="Hainaut M."/>
            <person name="Lin J."/>
            <person name="Wang M."/>
            <person name="Pangilinan J."/>
            <person name="Lipzen A."/>
            <person name="Lesage-Meessen L."/>
            <person name="Navarro D."/>
            <person name="Riley R."/>
            <person name="Grigoriev I.V."/>
            <person name="Zhou S."/>
            <person name="Raouche S."/>
            <person name="Rosso M.N."/>
        </authorList>
    </citation>
    <scope>NUCLEOTIDE SEQUENCE [LARGE SCALE GENOMIC DNA]</scope>
    <source>
        <strain evidence="2 3">BRFM 1820</strain>
    </source>
</reference>
<proteinExistence type="predicted"/>